<protein>
    <submittedName>
        <fullName evidence="1">Uncharacterized protein</fullName>
    </submittedName>
</protein>
<name>A0AAV3SSU2_9EURY</name>
<evidence type="ECO:0000313" key="2">
    <source>
        <dbReference type="Proteomes" id="UP001501425"/>
    </source>
</evidence>
<reference evidence="1" key="1">
    <citation type="journal article" date="2014" name="Int. J. Syst. Evol. Microbiol.">
        <title>Complete genome sequence of Corynebacterium casei LMG S-19264T (=DSM 44701T), isolated from a smear-ripened cheese.</title>
        <authorList>
            <consortium name="US DOE Joint Genome Institute (JGI-PGF)"/>
            <person name="Walter F."/>
            <person name="Albersmeier A."/>
            <person name="Kalinowski J."/>
            <person name="Ruckert C."/>
        </authorList>
    </citation>
    <scope>NUCLEOTIDE SEQUENCE</scope>
    <source>
        <strain evidence="1">JCM 14265</strain>
    </source>
</reference>
<reference evidence="1" key="2">
    <citation type="submission" date="2023-12" db="EMBL/GenBank/DDBJ databases">
        <authorList>
            <person name="Sun Q."/>
            <person name="Inoue M."/>
        </authorList>
    </citation>
    <scope>NUCLEOTIDE SEQUENCE</scope>
    <source>
        <strain evidence="1">JCM 14265</strain>
    </source>
</reference>
<evidence type="ECO:0000313" key="1">
    <source>
        <dbReference type="EMBL" id="GAA0546253.1"/>
    </source>
</evidence>
<organism evidence="1 2">
    <name type="scientific">Halorubrum ejinorense</name>
    <dbReference type="NCBI Taxonomy" id="425309"/>
    <lineage>
        <taxon>Archaea</taxon>
        <taxon>Methanobacteriati</taxon>
        <taxon>Methanobacteriota</taxon>
        <taxon>Stenosarchaea group</taxon>
        <taxon>Halobacteria</taxon>
        <taxon>Halobacteriales</taxon>
        <taxon>Haloferacaceae</taxon>
        <taxon>Halorubrum</taxon>
    </lineage>
</organism>
<sequence>MWVAQNVGARFERESGTVVRVLWSMGPTGRWINNIQTKLDNIQLIINLLLETQNTDLAFLGISL</sequence>
<dbReference type="Proteomes" id="UP001501425">
    <property type="component" value="Unassembled WGS sequence"/>
</dbReference>
<proteinExistence type="predicted"/>
<dbReference type="EMBL" id="BAAADQ010000012">
    <property type="protein sequence ID" value="GAA0546253.1"/>
    <property type="molecule type" value="Genomic_DNA"/>
</dbReference>
<accession>A0AAV3SSU2</accession>
<dbReference type="AlphaFoldDB" id="A0AAV3SSU2"/>
<comment type="caution">
    <text evidence="1">The sequence shown here is derived from an EMBL/GenBank/DDBJ whole genome shotgun (WGS) entry which is preliminary data.</text>
</comment>
<gene>
    <name evidence="1" type="ORF">GCM10008994_21450</name>
</gene>